<dbReference type="EMBL" id="KN832993">
    <property type="protein sequence ID" value="KIM82798.1"/>
    <property type="molecule type" value="Genomic_DNA"/>
</dbReference>
<gene>
    <name evidence="1" type="ORF">PILCRDRAFT_820085</name>
</gene>
<dbReference type="InParanoid" id="A0A0C3B928"/>
<reference evidence="1 2" key="1">
    <citation type="submission" date="2014-04" db="EMBL/GenBank/DDBJ databases">
        <authorList>
            <consortium name="DOE Joint Genome Institute"/>
            <person name="Kuo A."/>
            <person name="Tarkka M."/>
            <person name="Buscot F."/>
            <person name="Kohler A."/>
            <person name="Nagy L.G."/>
            <person name="Floudas D."/>
            <person name="Copeland A."/>
            <person name="Barry K.W."/>
            <person name="Cichocki N."/>
            <person name="Veneault-Fourrey C."/>
            <person name="LaButti K."/>
            <person name="Lindquist E.A."/>
            <person name="Lipzen A."/>
            <person name="Lundell T."/>
            <person name="Morin E."/>
            <person name="Murat C."/>
            <person name="Sun H."/>
            <person name="Tunlid A."/>
            <person name="Henrissat B."/>
            <person name="Grigoriev I.V."/>
            <person name="Hibbett D.S."/>
            <person name="Martin F."/>
            <person name="Nordberg H.P."/>
            <person name="Cantor M.N."/>
            <person name="Hua S.X."/>
        </authorList>
    </citation>
    <scope>NUCLEOTIDE SEQUENCE [LARGE SCALE GENOMIC DNA]</scope>
    <source>
        <strain evidence="1 2">F 1598</strain>
    </source>
</reference>
<protein>
    <submittedName>
        <fullName evidence="1">Uncharacterized protein</fullName>
    </submittedName>
</protein>
<keyword evidence="2" id="KW-1185">Reference proteome</keyword>
<dbReference type="AlphaFoldDB" id="A0A0C3B928"/>
<organism evidence="1 2">
    <name type="scientific">Piloderma croceum (strain F 1598)</name>
    <dbReference type="NCBI Taxonomy" id="765440"/>
    <lineage>
        <taxon>Eukaryota</taxon>
        <taxon>Fungi</taxon>
        <taxon>Dikarya</taxon>
        <taxon>Basidiomycota</taxon>
        <taxon>Agaricomycotina</taxon>
        <taxon>Agaricomycetes</taxon>
        <taxon>Agaricomycetidae</taxon>
        <taxon>Atheliales</taxon>
        <taxon>Atheliaceae</taxon>
        <taxon>Piloderma</taxon>
    </lineage>
</organism>
<evidence type="ECO:0000313" key="1">
    <source>
        <dbReference type="EMBL" id="KIM82798.1"/>
    </source>
</evidence>
<reference evidence="2" key="2">
    <citation type="submission" date="2015-01" db="EMBL/GenBank/DDBJ databases">
        <title>Evolutionary Origins and Diversification of the Mycorrhizal Mutualists.</title>
        <authorList>
            <consortium name="DOE Joint Genome Institute"/>
            <consortium name="Mycorrhizal Genomics Consortium"/>
            <person name="Kohler A."/>
            <person name="Kuo A."/>
            <person name="Nagy L.G."/>
            <person name="Floudas D."/>
            <person name="Copeland A."/>
            <person name="Barry K.W."/>
            <person name="Cichocki N."/>
            <person name="Veneault-Fourrey C."/>
            <person name="LaButti K."/>
            <person name="Lindquist E.A."/>
            <person name="Lipzen A."/>
            <person name="Lundell T."/>
            <person name="Morin E."/>
            <person name="Murat C."/>
            <person name="Riley R."/>
            <person name="Ohm R."/>
            <person name="Sun H."/>
            <person name="Tunlid A."/>
            <person name="Henrissat B."/>
            <person name="Grigoriev I.V."/>
            <person name="Hibbett D.S."/>
            <person name="Martin F."/>
        </authorList>
    </citation>
    <scope>NUCLEOTIDE SEQUENCE [LARGE SCALE GENOMIC DNA]</scope>
    <source>
        <strain evidence="2">F 1598</strain>
    </source>
</reference>
<dbReference type="Proteomes" id="UP000054166">
    <property type="component" value="Unassembled WGS sequence"/>
</dbReference>
<dbReference type="HOGENOM" id="CLU_2498656_0_0_1"/>
<name>A0A0C3B928_PILCF</name>
<proteinExistence type="predicted"/>
<evidence type="ECO:0000313" key="2">
    <source>
        <dbReference type="Proteomes" id="UP000054166"/>
    </source>
</evidence>
<sequence length="86" mass="9635">MSWLVFCGMECVPNRSTRTLNLGNSMAEMDVDSVEFGQRPPTTSANLDYIHVMPKTGHRQGWDALRNLISSKNIMNPNNLRNPCGP</sequence>
<accession>A0A0C3B928</accession>